<evidence type="ECO:0000313" key="2">
    <source>
        <dbReference type="Proteomes" id="UP001163835"/>
    </source>
</evidence>
<sequence>MLANILALIATASLLSFAAASPLPTAVDYADKVAESSAPSITATLSQNIRRAPTELVLNLVGCTMDIINWASYNPGRLTAKQDGILYGSIIPSGGLYLAVDPRDADAIGRVSNCPGGTFVVVEYDFVSTGLRIVDMTAGQRYDETAHAVIGYFDPSRVGISAPHMKMYVLQNPIAVAEAHLKIKMINHKNIHLP</sequence>
<proteinExistence type="predicted"/>
<gene>
    <name evidence="1" type="ORF">F5876DRAFT_61224</name>
</gene>
<organism evidence="1 2">
    <name type="scientific">Lentinula aff. lateritia</name>
    <dbReference type="NCBI Taxonomy" id="2804960"/>
    <lineage>
        <taxon>Eukaryota</taxon>
        <taxon>Fungi</taxon>
        <taxon>Dikarya</taxon>
        <taxon>Basidiomycota</taxon>
        <taxon>Agaricomycotina</taxon>
        <taxon>Agaricomycetes</taxon>
        <taxon>Agaricomycetidae</taxon>
        <taxon>Agaricales</taxon>
        <taxon>Marasmiineae</taxon>
        <taxon>Omphalotaceae</taxon>
        <taxon>Lentinula</taxon>
    </lineage>
</organism>
<name>A0ACC1UFC0_9AGAR</name>
<reference evidence="1" key="1">
    <citation type="submission" date="2022-09" db="EMBL/GenBank/DDBJ databases">
        <title>A Global Phylogenomic Analysis of the Shiitake Genus Lentinula.</title>
        <authorList>
            <consortium name="DOE Joint Genome Institute"/>
            <person name="Sierra-Patev S."/>
            <person name="Min B."/>
            <person name="Naranjo-Ortiz M."/>
            <person name="Looney B."/>
            <person name="Konkel Z."/>
            <person name="Slot J.C."/>
            <person name="Sakamoto Y."/>
            <person name="Steenwyk J.L."/>
            <person name="Rokas A."/>
            <person name="Carro J."/>
            <person name="Camarero S."/>
            <person name="Ferreira P."/>
            <person name="Molpeceres G."/>
            <person name="Ruiz-Duenas F.J."/>
            <person name="Serrano A."/>
            <person name="Henrissat B."/>
            <person name="Drula E."/>
            <person name="Hughes K.W."/>
            <person name="Mata J.L."/>
            <person name="Ishikawa N.K."/>
            <person name="Vargas-Isla R."/>
            <person name="Ushijima S."/>
            <person name="Smith C.A."/>
            <person name="Ahrendt S."/>
            <person name="Andreopoulos W."/>
            <person name="He G."/>
            <person name="Labutti K."/>
            <person name="Lipzen A."/>
            <person name="Ng V."/>
            <person name="Riley R."/>
            <person name="Sandor L."/>
            <person name="Barry K."/>
            <person name="Martinez A.T."/>
            <person name="Xiao Y."/>
            <person name="Gibbons J.G."/>
            <person name="Terashima K."/>
            <person name="Grigoriev I.V."/>
            <person name="Hibbett D.S."/>
        </authorList>
    </citation>
    <scope>NUCLEOTIDE SEQUENCE</scope>
    <source>
        <strain evidence="1">TMI1499</strain>
    </source>
</reference>
<evidence type="ECO:0000313" key="1">
    <source>
        <dbReference type="EMBL" id="KAJ3815862.1"/>
    </source>
</evidence>
<protein>
    <submittedName>
        <fullName evidence="1">Uncharacterized protein</fullName>
    </submittedName>
</protein>
<accession>A0ACC1UFC0</accession>
<dbReference type="EMBL" id="MU794945">
    <property type="protein sequence ID" value="KAJ3815862.1"/>
    <property type="molecule type" value="Genomic_DNA"/>
</dbReference>
<keyword evidence="2" id="KW-1185">Reference proteome</keyword>
<comment type="caution">
    <text evidence="1">The sequence shown here is derived from an EMBL/GenBank/DDBJ whole genome shotgun (WGS) entry which is preliminary data.</text>
</comment>
<dbReference type="Proteomes" id="UP001163835">
    <property type="component" value="Unassembled WGS sequence"/>
</dbReference>